<proteinExistence type="inferred from homology"/>
<feature type="region of interest" description="Disordered" evidence="6">
    <location>
        <begin position="47"/>
        <end position="85"/>
    </location>
</feature>
<dbReference type="GO" id="GO:0032979">
    <property type="term" value="P:protein insertion into mitochondrial inner membrane from matrix"/>
    <property type="evidence" value="ECO:0007669"/>
    <property type="project" value="TreeGrafter"/>
</dbReference>
<comment type="caution">
    <text evidence="9">The sequence shown here is derived from an EMBL/GenBank/DDBJ whole genome shotgun (WGS) entry which is preliminary data.</text>
</comment>
<dbReference type="CDD" id="cd20069">
    <property type="entry name" value="5TM_Oxa1-like"/>
    <property type="match status" value="1"/>
</dbReference>
<dbReference type="InterPro" id="IPR001708">
    <property type="entry name" value="YidC/ALB3/OXA1/COX18"/>
</dbReference>
<feature type="transmembrane region" description="Helical" evidence="7">
    <location>
        <begin position="326"/>
        <end position="348"/>
    </location>
</feature>
<comment type="similarity">
    <text evidence="5">Belongs to the OXA1/ALB3/YidC family.</text>
</comment>
<dbReference type="PANTHER" id="PTHR12428:SF65">
    <property type="entry name" value="CYTOCHROME C OXIDASE ASSEMBLY PROTEIN COX18, MITOCHONDRIAL"/>
    <property type="match status" value="1"/>
</dbReference>
<evidence type="ECO:0000313" key="10">
    <source>
        <dbReference type="Proteomes" id="UP000241769"/>
    </source>
</evidence>
<organism evidence="9 10">
    <name type="scientific">Planoprotostelium fungivorum</name>
    <dbReference type="NCBI Taxonomy" id="1890364"/>
    <lineage>
        <taxon>Eukaryota</taxon>
        <taxon>Amoebozoa</taxon>
        <taxon>Evosea</taxon>
        <taxon>Variosea</taxon>
        <taxon>Cavosteliida</taxon>
        <taxon>Cavosteliaceae</taxon>
        <taxon>Planoprotostelium</taxon>
    </lineage>
</organism>
<feature type="compositionally biased region" description="Pro residues" evidence="6">
    <location>
        <begin position="71"/>
        <end position="80"/>
    </location>
</feature>
<evidence type="ECO:0000256" key="1">
    <source>
        <dbReference type="ARBA" id="ARBA00004141"/>
    </source>
</evidence>
<dbReference type="InParanoid" id="A0A2P6N482"/>
<dbReference type="EMBL" id="MDYQ01000207">
    <property type="protein sequence ID" value="PRP78760.1"/>
    <property type="molecule type" value="Genomic_DNA"/>
</dbReference>
<dbReference type="OrthoDB" id="2148490at2759"/>
<keyword evidence="4 7" id="KW-0472">Membrane</keyword>
<dbReference type="PANTHER" id="PTHR12428">
    <property type="entry name" value="OXA1"/>
    <property type="match status" value="1"/>
</dbReference>
<evidence type="ECO:0000259" key="8">
    <source>
        <dbReference type="Pfam" id="PF02096"/>
    </source>
</evidence>
<feature type="transmembrane region" description="Helical" evidence="7">
    <location>
        <begin position="288"/>
        <end position="305"/>
    </location>
</feature>
<dbReference type="Pfam" id="PF02096">
    <property type="entry name" value="60KD_IMP"/>
    <property type="match status" value="1"/>
</dbReference>
<gene>
    <name evidence="9" type="ORF">PROFUN_00933</name>
</gene>
<evidence type="ECO:0000313" key="9">
    <source>
        <dbReference type="EMBL" id="PRP78760.1"/>
    </source>
</evidence>
<evidence type="ECO:0000256" key="6">
    <source>
        <dbReference type="SAM" id="MobiDB-lite"/>
    </source>
</evidence>
<evidence type="ECO:0000256" key="3">
    <source>
        <dbReference type="ARBA" id="ARBA00022989"/>
    </source>
</evidence>
<evidence type="ECO:0000256" key="5">
    <source>
        <dbReference type="RuleBase" id="RU003945"/>
    </source>
</evidence>
<feature type="domain" description="Membrane insertase YidC/Oxa/ALB C-terminal" evidence="8">
    <location>
        <begin position="157"/>
        <end position="358"/>
    </location>
</feature>
<dbReference type="Proteomes" id="UP000241769">
    <property type="component" value="Unassembled WGS sequence"/>
</dbReference>
<keyword evidence="10" id="KW-1185">Reference proteome</keyword>
<keyword evidence="2 5" id="KW-0812">Transmembrane</keyword>
<feature type="transmembrane region" description="Helical" evidence="7">
    <location>
        <begin position="155"/>
        <end position="172"/>
    </location>
</feature>
<dbReference type="AlphaFoldDB" id="A0A2P6N482"/>
<dbReference type="GO" id="GO:0005743">
    <property type="term" value="C:mitochondrial inner membrane"/>
    <property type="evidence" value="ECO:0007669"/>
    <property type="project" value="TreeGrafter"/>
</dbReference>
<reference evidence="9 10" key="1">
    <citation type="journal article" date="2018" name="Genome Biol. Evol.">
        <title>Multiple Roots of Fruiting Body Formation in Amoebozoa.</title>
        <authorList>
            <person name="Hillmann F."/>
            <person name="Forbes G."/>
            <person name="Novohradska S."/>
            <person name="Ferling I."/>
            <person name="Riege K."/>
            <person name="Groth M."/>
            <person name="Westermann M."/>
            <person name="Marz M."/>
            <person name="Spaller T."/>
            <person name="Winckler T."/>
            <person name="Schaap P."/>
            <person name="Glockner G."/>
        </authorList>
    </citation>
    <scope>NUCLEOTIDE SEQUENCE [LARGE SCALE GENOMIC DNA]</scope>
    <source>
        <strain evidence="9 10">Jena</strain>
    </source>
</reference>
<protein>
    <recommendedName>
        <fullName evidence="8">Membrane insertase YidC/Oxa/ALB C-terminal domain-containing protein</fullName>
    </recommendedName>
</protein>
<name>A0A2P6N482_9EUKA</name>
<evidence type="ECO:0000256" key="2">
    <source>
        <dbReference type="ARBA" id="ARBA00022692"/>
    </source>
</evidence>
<feature type="transmembrane region" description="Helical" evidence="7">
    <location>
        <begin position="235"/>
        <end position="262"/>
    </location>
</feature>
<dbReference type="FunCoup" id="A0A2P6N482">
    <property type="interactions" value="10"/>
</dbReference>
<accession>A0A2P6N482</accession>
<dbReference type="InterPro" id="IPR028055">
    <property type="entry name" value="YidC/Oxa/ALB_C"/>
</dbReference>
<comment type="subcellular location">
    <subcellularLocation>
        <location evidence="1 5">Membrane</location>
        <topology evidence="1 5">Multi-pass membrane protein</topology>
    </subcellularLocation>
</comment>
<evidence type="ECO:0000256" key="7">
    <source>
        <dbReference type="SAM" id="Phobius"/>
    </source>
</evidence>
<evidence type="ECO:0000256" key="4">
    <source>
        <dbReference type="ARBA" id="ARBA00023136"/>
    </source>
</evidence>
<dbReference type="STRING" id="1890364.A0A2P6N482"/>
<keyword evidence="3 7" id="KW-1133">Transmembrane helix</keyword>
<dbReference type="GO" id="GO:0032977">
    <property type="term" value="F:membrane insertase activity"/>
    <property type="evidence" value="ECO:0007669"/>
    <property type="project" value="InterPro"/>
</dbReference>
<sequence>MLRGIHLLQQKSSQTHRTLSHLPIGNLNRSHVLKSRVLSSNVLSVRLNSNSVPPPSSKLDAPPTDHSAAVHPPPVNPATPPQSVGDLPPFDVSSKTDAESLEELYRIMQAQNDKVSKAIDTIPETPASDWSDSIIYQPVHWMQDALASIHEYSGMPWYVTIAATTVFLRILISPMMVKSLRASAASSNAATNPAVLAARRKMDVAKQKYRETKSNADRVKFMEAQRLVMDEMRKVGAAGAMFKALLNPLMQAPLFFTFFVALRNHEFAPALVHGGALWFENLTLPDPYFILPAMNAGVLLGSVWMNAMEATVTEANSSMSKKIGSVMAAFVFFIGTTMPASVLCYWIPSSIMGFAITKTLRRPAVSKFFNIPKIRRADALEDVPTVKIFDQKPEKVTPTPLTAAAAVVTDFKSSEAAKQTAVVLPKGSQPLTSGRSKSRGKR</sequence>